<dbReference type="InterPro" id="IPR045279">
    <property type="entry name" value="ARR-like"/>
</dbReference>
<protein>
    <recommendedName>
        <fullName evidence="3">Response regulatory domain-containing protein</fullName>
    </recommendedName>
</protein>
<keyword evidence="1" id="KW-0902">Two-component regulatory system</keyword>
<dbReference type="SMART" id="SM00448">
    <property type="entry name" value="REC"/>
    <property type="match status" value="1"/>
</dbReference>
<dbReference type="AlphaFoldDB" id="A0A1R2D0Z7"/>
<dbReference type="Gene3D" id="3.30.200.20">
    <property type="entry name" value="Phosphorylase Kinase, domain 1"/>
    <property type="match status" value="1"/>
</dbReference>
<accession>A0A1R2D0Z7</accession>
<name>A0A1R2D0Z7_9CILI</name>
<dbReference type="EMBL" id="MPUH01000019">
    <property type="protein sequence ID" value="OMJ94916.1"/>
    <property type="molecule type" value="Genomic_DNA"/>
</dbReference>
<dbReference type="GO" id="GO:0000160">
    <property type="term" value="P:phosphorelay signal transduction system"/>
    <property type="evidence" value="ECO:0007669"/>
    <property type="project" value="UniProtKB-KW"/>
</dbReference>
<dbReference type="Proteomes" id="UP000187209">
    <property type="component" value="Unassembled WGS sequence"/>
</dbReference>
<feature type="modified residue" description="4-aspartylphosphate" evidence="2">
    <location>
        <position position="58"/>
    </location>
</feature>
<dbReference type="Pfam" id="PF00072">
    <property type="entry name" value="Response_reg"/>
    <property type="match status" value="1"/>
</dbReference>
<dbReference type="InterPro" id="IPR001789">
    <property type="entry name" value="Sig_transdc_resp-reg_receiver"/>
</dbReference>
<dbReference type="Gene3D" id="3.40.50.2300">
    <property type="match status" value="1"/>
</dbReference>
<gene>
    <name evidence="4" type="ORF">SteCoe_1775</name>
</gene>
<dbReference type="GO" id="GO:0009736">
    <property type="term" value="P:cytokinin-activated signaling pathway"/>
    <property type="evidence" value="ECO:0007669"/>
    <property type="project" value="InterPro"/>
</dbReference>
<keyword evidence="2" id="KW-0597">Phosphoprotein</keyword>
<organism evidence="4 5">
    <name type="scientific">Stentor coeruleus</name>
    <dbReference type="NCBI Taxonomy" id="5963"/>
    <lineage>
        <taxon>Eukaryota</taxon>
        <taxon>Sar</taxon>
        <taxon>Alveolata</taxon>
        <taxon>Ciliophora</taxon>
        <taxon>Postciliodesmatophora</taxon>
        <taxon>Heterotrichea</taxon>
        <taxon>Heterotrichida</taxon>
        <taxon>Stentoridae</taxon>
        <taxon>Stentor</taxon>
    </lineage>
</organism>
<evidence type="ECO:0000256" key="2">
    <source>
        <dbReference type="PROSITE-ProRule" id="PRU00169"/>
    </source>
</evidence>
<dbReference type="SUPFAM" id="SSF56112">
    <property type="entry name" value="Protein kinase-like (PK-like)"/>
    <property type="match status" value="1"/>
</dbReference>
<feature type="domain" description="Response regulatory" evidence="3">
    <location>
        <begin position="7"/>
        <end position="125"/>
    </location>
</feature>
<proteinExistence type="predicted"/>
<keyword evidence="5" id="KW-1185">Reference proteome</keyword>
<comment type="caution">
    <text evidence="4">The sequence shown here is derived from an EMBL/GenBank/DDBJ whole genome shotgun (WGS) entry which is preliminary data.</text>
</comment>
<sequence length="173" mass="19614">MDEKTIHILVVEDEPFQRLVITDIFNILEFEATTVLNGFEAWDILNERGDDFDLVLLDLVLPEMDGLELLAKLKESPNLKDKPVVMVSAHNEMDKIYACIDLGALDFLMKPIRPGAIKGVASQIRSQPRNQQTENGTKTYEKIQHLGRGAYATVDLVKYKVTGEFRALKRINL</sequence>
<dbReference type="SUPFAM" id="SSF52172">
    <property type="entry name" value="CheY-like"/>
    <property type="match status" value="1"/>
</dbReference>
<evidence type="ECO:0000259" key="3">
    <source>
        <dbReference type="PROSITE" id="PS50110"/>
    </source>
</evidence>
<dbReference type="PANTHER" id="PTHR43874">
    <property type="entry name" value="TWO-COMPONENT RESPONSE REGULATOR"/>
    <property type="match status" value="1"/>
</dbReference>
<dbReference type="OrthoDB" id="248923at2759"/>
<dbReference type="InterPro" id="IPR011006">
    <property type="entry name" value="CheY-like_superfamily"/>
</dbReference>
<dbReference type="PROSITE" id="PS50110">
    <property type="entry name" value="RESPONSE_REGULATORY"/>
    <property type="match status" value="1"/>
</dbReference>
<dbReference type="InterPro" id="IPR011009">
    <property type="entry name" value="Kinase-like_dom_sf"/>
</dbReference>
<evidence type="ECO:0000313" key="4">
    <source>
        <dbReference type="EMBL" id="OMJ94916.1"/>
    </source>
</evidence>
<evidence type="ECO:0000313" key="5">
    <source>
        <dbReference type="Proteomes" id="UP000187209"/>
    </source>
</evidence>
<reference evidence="4 5" key="1">
    <citation type="submission" date="2016-11" db="EMBL/GenBank/DDBJ databases">
        <title>The macronuclear genome of Stentor coeruleus: a giant cell with tiny introns.</title>
        <authorList>
            <person name="Slabodnick M."/>
            <person name="Ruby J.G."/>
            <person name="Reiff S.B."/>
            <person name="Swart E.C."/>
            <person name="Gosai S."/>
            <person name="Prabakaran S."/>
            <person name="Witkowska E."/>
            <person name="Larue G.E."/>
            <person name="Fisher S."/>
            <person name="Freeman R.M."/>
            <person name="Gunawardena J."/>
            <person name="Chu W."/>
            <person name="Stover N.A."/>
            <person name="Gregory B.D."/>
            <person name="Nowacki M."/>
            <person name="Derisi J."/>
            <person name="Roy S.W."/>
            <person name="Marshall W.F."/>
            <person name="Sood P."/>
        </authorList>
    </citation>
    <scope>NUCLEOTIDE SEQUENCE [LARGE SCALE GENOMIC DNA]</scope>
    <source>
        <strain evidence="4">WM001</strain>
    </source>
</reference>
<dbReference type="PANTHER" id="PTHR43874:SF7">
    <property type="entry name" value="TWO-COMPONENT RESPONSE REGULATOR ARR10"/>
    <property type="match status" value="1"/>
</dbReference>
<evidence type="ECO:0000256" key="1">
    <source>
        <dbReference type="ARBA" id="ARBA00023012"/>
    </source>
</evidence>